<dbReference type="Gene3D" id="3.30.110.150">
    <property type="entry name" value="SepF-like protein"/>
    <property type="match status" value="1"/>
</dbReference>
<gene>
    <name evidence="5" type="primary">sepF</name>
    <name evidence="7" type="ORF">CYJ34_03870</name>
</gene>
<evidence type="ECO:0000256" key="1">
    <source>
        <dbReference type="ARBA" id="ARBA00022618"/>
    </source>
</evidence>
<comment type="caution">
    <text evidence="7">The sequence shown here is derived from an EMBL/GenBank/DDBJ whole genome shotgun (WGS) entry which is preliminary data.</text>
</comment>
<dbReference type="AlphaFoldDB" id="A0A2I1M9U9"/>
<feature type="region of interest" description="Disordered" evidence="6">
    <location>
        <begin position="11"/>
        <end position="75"/>
    </location>
</feature>
<comment type="similarity">
    <text evidence="5">Belongs to the SepF family.</text>
</comment>
<organism evidence="7 8">
    <name type="scientific">Anaerococcus octavius</name>
    <dbReference type="NCBI Taxonomy" id="54007"/>
    <lineage>
        <taxon>Bacteria</taxon>
        <taxon>Bacillati</taxon>
        <taxon>Bacillota</taxon>
        <taxon>Tissierellia</taxon>
        <taxon>Tissierellales</taxon>
        <taxon>Peptoniphilaceae</taxon>
        <taxon>Anaerococcus</taxon>
    </lineage>
</organism>
<dbReference type="EMBL" id="PKGS01000002">
    <property type="protein sequence ID" value="PKZ16933.1"/>
    <property type="molecule type" value="Genomic_DNA"/>
</dbReference>
<dbReference type="GO" id="GO:0005737">
    <property type="term" value="C:cytoplasm"/>
    <property type="evidence" value="ECO:0007669"/>
    <property type="project" value="UniProtKB-SubCell"/>
</dbReference>
<evidence type="ECO:0000256" key="3">
    <source>
        <dbReference type="ARBA" id="ARBA00023306"/>
    </source>
</evidence>
<evidence type="ECO:0000256" key="5">
    <source>
        <dbReference type="HAMAP-Rule" id="MF_01197"/>
    </source>
</evidence>
<accession>A0A2I1M9U9</accession>
<keyword evidence="5" id="KW-0963">Cytoplasm</keyword>
<dbReference type="InterPro" id="IPR023052">
    <property type="entry name" value="Cell_div_SepF"/>
</dbReference>
<evidence type="ECO:0000313" key="8">
    <source>
        <dbReference type="Proteomes" id="UP000234335"/>
    </source>
</evidence>
<evidence type="ECO:0000256" key="2">
    <source>
        <dbReference type="ARBA" id="ARBA00023210"/>
    </source>
</evidence>
<proteinExistence type="inferred from homology"/>
<feature type="compositionally biased region" description="Polar residues" evidence="6">
    <location>
        <begin position="58"/>
        <end position="75"/>
    </location>
</feature>
<reference evidence="7 8" key="1">
    <citation type="submission" date="2017-12" db="EMBL/GenBank/DDBJ databases">
        <title>Phylogenetic diversity of female urinary microbiome.</title>
        <authorList>
            <person name="Thomas-White K."/>
            <person name="Wolfe A.J."/>
        </authorList>
    </citation>
    <scope>NUCLEOTIDE SEQUENCE [LARGE SCALE GENOMIC DNA]</scope>
    <source>
        <strain evidence="7 8">UMB0119</strain>
    </source>
</reference>
<comment type="function">
    <text evidence="4 5">Cell division protein that is part of the divisome complex and is recruited early to the Z-ring. Probably stimulates Z-ring formation, perhaps through the cross-linking of FtsZ protofilaments. Its function overlaps with FtsA.</text>
</comment>
<dbReference type="GO" id="GO:0000917">
    <property type="term" value="P:division septum assembly"/>
    <property type="evidence" value="ECO:0007669"/>
    <property type="project" value="UniProtKB-KW"/>
</dbReference>
<dbReference type="InterPro" id="IPR007561">
    <property type="entry name" value="Cell_div_SepF/SepF-rel"/>
</dbReference>
<dbReference type="GO" id="GO:0043093">
    <property type="term" value="P:FtsZ-dependent cytokinesis"/>
    <property type="evidence" value="ECO:0007669"/>
    <property type="project" value="UniProtKB-UniRule"/>
</dbReference>
<dbReference type="InterPro" id="IPR038594">
    <property type="entry name" value="SepF-like_sf"/>
</dbReference>
<dbReference type="Proteomes" id="UP000234335">
    <property type="component" value="Unassembled WGS sequence"/>
</dbReference>
<dbReference type="RefSeq" id="WP_101540032.1">
    <property type="nucleotide sequence ID" value="NZ_CALTZC010000010.1"/>
</dbReference>
<comment type="subunit">
    <text evidence="5">Homodimer. Interacts with FtsZ.</text>
</comment>
<dbReference type="Pfam" id="PF04472">
    <property type="entry name" value="SepF"/>
    <property type="match status" value="1"/>
</dbReference>
<feature type="compositionally biased region" description="Acidic residues" evidence="6">
    <location>
        <begin position="13"/>
        <end position="24"/>
    </location>
</feature>
<keyword evidence="2 5" id="KW-0717">Septation</keyword>
<keyword evidence="1 5" id="KW-0132">Cell division</keyword>
<sequence length="210" mass="23688">MFDKFKDFIGIDDNYDDYDDEQMYYDDSNKDELESSTSSKKRETYTNLLDDDNDKSEGSITYESGYSASKPSTSYSYDTNNYKPDSFAKSSSSSNYTRSSKRGDNIVSMTENNFAGKSSMRISIHEPLDYETDAPSVINDILDKKVVVLNLEMVDADMRQRIFDFVSGAVYALDGTVERVTKGIFVISPRGVEIDSAVTEQISDGNYNQL</sequence>
<evidence type="ECO:0000256" key="4">
    <source>
        <dbReference type="ARBA" id="ARBA00044936"/>
    </source>
</evidence>
<dbReference type="PANTHER" id="PTHR35798:SF1">
    <property type="entry name" value="CELL DIVISION PROTEIN SEPF"/>
    <property type="match status" value="1"/>
</dbReference>
<dbReference type="HAMAP" id="MF_01197">
    <property type="entry name" value="SepF"/>
    <property type="match status" value="1"/>
</dbReference>
<keyword evidence="8" id="KW-1185">Reference proteome</keyword>
<dbReference type="PANTHER" id="PTHR35798">
    <property type="entry name" value="CELL DIVISION PROTEIN SEPF"/>
    <property type="match status" value="1"/>
</dbReference>
<keyword evidence="3 5" id="KW-0131">Cell cycle</keyword>
<evidence type="ECO:0000313" key="7">
    <source>
        <dbReference type="EMBL" id="PKZ16933.1"/>
    </source>
</evidence>
<evidence type="ECO:0000256" key="6">
    <source>
        <dbReference type="SAM" id="MobiDB-lite"/>
    </source>
</evidence>
<comment type="subcellular location">
    <subcellularLocation>
        <location evidence="5">Cytoplasm</location>
    </subcellularLocation>
    <text evidence="5">Localizes to the division site, in a FtsZ-dependent manner.</text>
</comment>
<name>A0A2I1M9U9_9FIRM</name>
<protein>
    <recommendedName>
        <fullName evidence="5">Cell division protein SepF</fullName>
    </recommendedName>
</protein>